<proteinExistence type="predicted"/>
<keyword evidence="2" id="KW-0808">Transferase</keyword>
<keyword evidence="3" id="KW-1185">Reference proteome</keyword>
<dbReference type="InterPro" id="IPR001763">
    <property type="entry name" value="Rhodanese-like_dom"/>
</dbReference>
<organism evidence="2 3">
    <name type="scientific">Rugosibacter aromaticivorans</name>
    <dbReference type="NCBI Taxonomy" id="1565605"/>
    <lineage>
        <taxon>Bacteria</taxon>
        <taxon>Pseudomonadati</taxon>
        <taxon>Pseudomonadota</taxon>
        <taxon>Betaproteobacteria</taxon>
        <taxon>Nitrosomonadales</taxon>
        <taxon>Sterolibacteriaceae</taxon>
        <taxon>Rugosibacter</taxon>
    </lineage>
</organism>
<dbReference type="SUPFAM" id="SSF52821">
    <property type="entry name" value="Rhodanese/Cell cycle control phosphatase"/>
    <property type="match status" value="1"/>
</dbReference>
<dbReference type="PANTHER" id="PTHR43031">
    <property type="entry name" value="FAD-DEPENDENT OXIDOREDUCTASE"/>
    <property type="match status" value="1"/>
</dbReference>
<dbReference type="InterPro" id="IPR036873">
    <property type="entry name" value="Rhodanese-like_dom_sf"/>
</dbReference>
<dbReference type="RefSeq" id="WP_202635217.1">
    <property type="nucleotide sequence ID" value="NZ_CP010554.1"/>
</dbReference>
<dbReference type="STRING" id="1565605.PG1C_13110"/>
<dbReference type="KEGG" id="rbu:PG1C_13110"/>
<dbReference type="Pfam" id="PF00581">
    <property type="entry name" value="Rhodanese"/>
    <property type="match status" value="1"/>
</dbReference>
<dbReference type="PROSITE" id="PS50206">
    <property type="entry name" value="RHODANESE_3"/>
    <property type="match status" value="1"/>
</dbReference>
<dbReference type="InterPro" id="IPR050229">
    <property type="entry name" value="GlpE_sulfurtransferase"/>
</dbReference>
<evidence type="ECO:0000313" key="2">
    <source>
        <dbReference type="EMBL" id="AJP49117.1"/>
    </source>
</evidence>
<name>A0A0C5J254_9PROT</name>
<evidence type="ECO:0000313" key="3">
    <source>
        <dbReference type="Proteomes" id="UP000061603"/>
    </source>
</evidence>
<protein>
    <submittedName>
        <fullName evidence="2">Sulfurtransferase</fullName>
    </submittedName>
</protein>
<gene>
    <name evidence="2" type="ORF">PG1C_13110</name>
</gene>
<accession>A0A0C5J254</accession>
<dbReference type="AlphaFoldDB" id="A0A0C5J254"/>
<dbReference type="GO" id="GO:0016740">
    <property type="term" value="F:transferase activity"/>
    <property type="evidence" value="ECO:0007669"/>
    <property type="project" value="UniProtKB-KW"/>
</dbReference>
<evidence type="ECO:0000259" key="1">
    <source>
        <dbReference type="PROSITE" id="PS50206"/>
    </source>
</evidence>
<dbReference type="SMART" id="SM00450">
    <property type="entry name" value="RHOD"/>
    <property type="match status" value="1"/>
</dbReference>
<dbReference type="EMBL" id="CP010554">
    <property type="protein sequence ID" value="AJP49117.1"/>
    <property type="molecule type" value="Genomic_DNA"/>
</dbReference>
<sequence>MHQITATQLQEWLSDSTRTPPVLLDVREPWEFATCHIPHAISIPMSTLPARYPELDHTADIVMICHHGARSFQSGLFLENAGFSAITNLQGGIAAWAHDADPAMPTY</sequence>
<dbReference type="Proteomes" id="UP000061603">
    <property type="component" value="Chromosome"/>
</dbReference>
<dbReference type="Gene3D" id="3.40.250.10">
    <property type="entry name" value="Rhodanese-like domain"/>
    <property type="match status" value="1"/>
</dbReference>
<dbReference type="PANTHER" id="PTHR43031:SF17">
    <property type="entry name" value="SULFURTRANSFERASE YTWF-RELATED"/>
    <property type="match status" value="1"/>
</dbReference>
<feature type="domain" description="Rhodanese" evidence="1">
    <location>
        <begin position="22"/>
        <end position="105"/>
    </location>
</feature>
<reference evidence="2 3" key="1">
    <citation type="journal article" date="2015" name="Genome Announc.">
        <title>Complete Genome Sequence of a Novel Bacterium within the Family Rhodocyclaceae That Degrades Polycyclic Aromatic Hydrocarbons.</title>
        <authorList>
            <person name="Singleton D.R."/>
            <person name="Dickey A.N."/>
            <person name="Scholl E.H."/>
            <person name="Wright F.A."/>
            <person name="Aitken M.D."/>
        </authorList>
    </citation>
    <scope>NUCLEOTIDE SEQUENCE [LARGE SCALE GENOMIC DNA]</scope>
    <source>
        <strain evidence="3">PG1-Ca6</strain>
    </source>
</reference>
<dbReference type="HOGENOM" id="CLU_089574_13_3_4"/>